<dbReference type="RefSeq" id="WP_344938487.1">
    <property type="nucleotide sequence ID" value="NZ_BAAAZR010000004.1"/>
</dbReference>
<reference evidence="14" key="1">
    <citation type="journal article" date="2019" name="Int. J. Syst. Evol. Microbiol.">
        <title>The Global Catalogue of Microorganisms (GCM) 10K type strain sequencing project: providing services to taxonomists for standard genome sequencing and annotation.</title>
        <authorList>
            <consortium name="The Broad Institute Genomics Platform"/>
            <consortium name="The Broad Institute Genome Sequencing Center for Infectious Disease"/>
            <person name="Wu L."/>
            <person name="Ma J."/>
        </authorList>
    </citation>
    <scope>NUCLEOTIDE SEQUENCE [LARGE SCALE GENOMIC DNA]</scope>
    <source>
        <strain evidence="14">JCM 16908</strain>
    </source>
</reference>
<evidence type="ECO:0000313" key="14">
    <source>
        <dbReference type="Proteomes" id="UP001500888"/>
    </source>
</evidence>
<feature type="transmembrane region" description="Helical" evidence="9">
    <location>
        <begin position="79"/>
        <end position="100"/>
    </location>
</feature>
<keyword evidence="4" id="KW-0808">Transferase</keyword>
<evidence type="ECO:0000256" key="9">
    <source>
        <dbReference type="SAM" id="Phobius"/>
    </source>
</evidence>
<dbReference type="PANTHER" id="PTHR24421:SF10">
    <property type="entry name" value="NITRATE_NITRITE SENSOR PROTEIN NARQ"/>
    <property type="match status" value="1"/>
</dbReference>
<evidence type="ECO:0000256" key="5">
    <source>
        <dbReference type="ARBA" id="ARBA00022741"/>
    </source>
</evidence>
<dbReference type="Pfam" id="PF02518">
    <property type="entry name" value="HATPase_c"/>
    <property type="match status" value="1"/>
</dbReference>
<gene>
    <name evidence="13" type="ORF">GCM10022226_26900</name>
</gene>
<feature type="domain" description="DUF7134" evidence="12">
    <location>
        <begin position="10"/>
        <end position="167"/>
    </location>
</feature>
<feature type="transmembrane region" description="Helical" evidence="9">
    <location>
        <begin position="18"/>
        <end position="40"/>
    </location>
</feature>
<keyword evidence="5" id="KW-0547">Nucleotide-binding</keyword>
<dbReference type="Pfam" id="PF07730">
    <property type="entry name" value="HisKA_3"/>
    <property type="match status" value="1"/>
</dbReference>
<keyword evidence="9" id="KW-0472">Membrane</keyword>
<dbReference type="InterPro" id="IPR055558">
    <property type="entry name" value="DUF7134"/>
</dbReference>
<evidence type="ECO:0000313" key="13">
    <source>
        <dbReference type="EMBL" id="GAA3805527.1"/>
    </source>
</evidence>
<keyword evidence="9" id="KW-0812">Transmembrane</keyword>
<accession>A0ABP7HY43</accession>
<feature type="transmembrane region" description="Helical" evidence="9">
    <location>
        <begin position="121"/>
        <end position="138"/>
    </location>
</feature>
<evidence type="ECO:0000256" key="6">
    <source>
        <dbReference type="ARBA" id="ARBA00022777"/>
    </source>
</evidence>
<dbReference type="Gene3D" id="1.20.5.1930">
    <property type="match status" value="1"/>
</dbReference>
<dbReference type="InterPro" id="IPR011712">
    <property type="entry name" value="Sig_transdc_His_kin_sub3_dim/P"/>
</dbReference>
<dbReference type="PANTHER" id="PTHR24421">
    <property type="entry name" value="NITRATE/NITRITE SENSOR PROTEIN NARX-RELATED"/>
    <property type="match status" value="1"/>
</dbReference>
<comment type="caution">
    <text evidence="13">The sequence shown here is derived from an EMBL/GenBank/DDBJ whole genome shotgun (WGS) entry which is preliminary data.</text>
</comment>
<evidence type="ECO:0000256" key="7">
    <source>
        <dbReference type="ARBA" id="ARBA00022840"/>
    </source>
</evidence>
<feature type="domain" description="Histidine kinase/HSP90-like ATPase" evidence="10">
    <location>
        <begin position="314"/>
        <end position="401"/>
    </location>
</feature>
<evidence type="ECO:0000256" key="1">
    <source>
        <dbReference type="ARBA" id="ARBA00000085"/>
    </source>
</evidence>
<dbReference type="Pfam" id="PF23539">
    <property type="entry name" value="DUF7134"/>
    <property type="match status" value="1"/>
</dbReference>
<feature type="domain" description="Signal transduction histidine kinase subgroup 3 dimerisation and phosphoacceptor" evidence="11">
    <location>
        <begin position="198"/>
        <end position="264"/>
    </location>
</feature>
<evidence type="ECO:0000259" key="10">
    <source>
        <dbReference type="Pfam" id="PF02518"/>
    </source>
</evidence>
<keyword evidence="7" id="KW-0067">ATP-binding</keyword>
<dbReference type="InterPro" id="IPR003594">
    <property type="entry name" value="HATPase_dom"/>
</dbReference>
<dbReference type="GO" id="GO:0016301">
    <property type="term" value="F:kinase activity"/>
    <property type="evidence" value="ECO:0007669"/>
    <property type="project" value="UniProtKB-KW"/>
</dbReference>
<dbReference type="Proteomes" id="UP001500888">
    <property type="component" value="Unassembled WGS sequence"/>
</dbReference>
<protein>
    <recommendedName>
        <fullName evidence="2">histidine kinase</fullName>
        <ecNumber evidence="2">2.7.13.3</ecNumber>
    </recommendedName>
</protein>
<dbReference type="Gene3D" id="3.30.565.10">
    <property type="entry name" value="Histidine kinase-like ATPase, C-terminal domain"/>
    <property type="match status" value="1"/>
</dbReference>
<dbReference type="InterPro" id="IPR036890">
    <property type="entry name" value="HATPase_C_sf"/>
</dbReference>
<evidence type="ECO:0000256" key="8">
    <source>
        <dbReference type="ARBA" id="ARBA00023012"/>
    </source>
</evidence>
<evidence type="ECO:0000259" key="11">
    <source>
        <dbReference type="Pfam" id="PF07730"/>
    </source>
</evidence>
<organism evidence="13 14">
    <name type="scientific">Sphaerisporangium flaviroseum</name>
    <dbReference type="NCBI Taxonomy" id="509199"/>
    <lineage>
        <taxon>Bacteria</taxon>
        <taxon>Bacillati</taxon>
        <taxon>Actinomycetota</taxon>
        <taxon>Actinomycetes</taxon>
        <taxon>Streptosporangiales</taxon>
        <taxon>Streptosporangiaceae</taxon>
        <taxon>Sphaerisporangium</taxon>
    </lineage>
</organism>
<keyword evidence="9" id="KW-1133">Transmembrane helix</keyword>
<evidence type="ECO:0000256" key="3">
    <source>
        <dbReference type="ARBA" id="ARBA00022553"/>
    </source>
</evidence>
<dbReference type="EC" id="2.7.13.3" evidence="2"/>
<feature type="transmembrane region" description="Helical" evidence="9">
    <location>
        <begin position="144"/>
        <end position="163"/>
    </location>
</feature>
<keyword evidence="3" id="KW-0597">Phosphoprotein</keyword>
<dbReference type="InterPro" id="IPR050482">
    <property type="entry name" value="Sensor_HK_TwoCompSys"/>
</dbReference>
<dbReference type="EMBL" id="BAAAZR010000004">
    <property type="protein sequence ID" value="GAA3805527.1"/>
    <property type="molecule type" value="Genomic_DNA"/>
</dbReference>
<evidence type="ECO:0000256" key="4">
    <source>
        <dbReference type="ARBA" id="ARBA00022679"/>
    </source>
</evidence>
<name>A0ABP7HY43_9ACTN</name>
<keyword evidence="8" id="KW-0902">Two-component regulatory system</keyword>
<comment type="catalytic activity">
    <reaction evidence="1">
        <text>ATP + protein L-histidine = ADP + protein N-phospho-L-histidine.</text>
        <dbReference type="EC" id="2.7.13.3"/>
    </reaction>
</comment>
<keyword evidence="6 13" id="KW-0418">Kinase</keyword>
<evidence type="ECO:0000259" key="12">
    <source>
        <dbReference type="Pfam" id="PF23539"/>
    </source>
</evidence>
<keyword evidence="14" id="KW-1185">Reference proteome</keyword>
<sequence>MGTRVVAWLRRFAATNPLVVDTVFALAFTSMTVAIEVVVAHHPELLGMTEAGFRRPDGLSIALTLVANLPLALRRRAPLTIVLITCAAGIVYHALGYYYGMNTMPQLLGLYTVAVQRPPRLVAVGAVAVLVMWLHAFLVGPVDLLWAGVIQGCVMVAVAWGFGNSARMLTDRSRRLTELSERLRRDQEGRARRAVTQERVRIARELHDVVAHHMSVISVQAGLARYVFSSDPATARAALATIADTGSEVMGEMRRLLAVLRIEPEDDGVSYDPAPGLDRLGQLVERVRSAGVPVEVTVTGSVRPLASGIDLCAYRVVQECLTNVLKHAGSARAQVVLRYGSAELELRVTDDGSGAGTAVAPDTDGHGLIGMRERVKLYKGTIVAGPGPLGGFEVVVTLPLSSSTADELPPTPAGETF</sequence>
<dbReference type="SUPFAM" id="SSF55874">
    <property type="entry name" value="ATPase domain of HSP90 chaperone/DNA topoisomerase II/histidine kinase"/>
    <property type="match status" value="1"/>
</dbReference>
<evidence type="ECO:0000256" key="2">
    <source>
        <dbReference type="ARBA" id="ARBA00012438"/>
    </source>
</evidence>
<proteinExistence type="predicted"/>
<dbReference type="CDD" id="cd16917">
    <property type="entry name" value="HATPase_UhpB-NarQ-NarX-like"/>
    <property type="match status" value="1"/>
</dbReference>